<dbReference type="AlphaFoldDB" id="A0A8S9XBM2"/>
<protein>
    <recommendedName>
        <fullName evidence="2">Hedgehog N-terminal signalling domain-containing protein</fullName>
    </recommendedName>
</protein>
<name>A0A8S9XBM2_APOLU</name>
<dbReference type="Pfam" id="PF01085">
    <property type="entry name" value="HH_signal"/>
    <property type="match status" value="1"/>
</dbReference>
<sequence>MTPLVQGQHEPQTYELSPFASGAAEGRVTRDDPRFTRDLIPVYEEYVTFLKEDATGAHRLLSPATLKSVSQEGEKKTHFGF</sequence>
<keyword evidence="4" id="KW-1185">Reference proteome</keyword>
<feature type="domain" description="Hedgehog N-terminal signalling" evidence="2">
    <location>
        <begin position="1"/>
        <end position="65"/>
    </location>
</feature>
<proteinExistence type="predicted"/>
<evidence type="ECO:0000259" key="2">
    <source>
        <dbReference type="Pfam" id="PF01085"/>
    </source>
</evidence>
<feature type="region of interest" description="Disordered" evidence="1">
    <location>
        <begin position="1"/>
        <end position="31"/>
    </location>
</feature>
<dbReference type="OrthoDB" id="5212at2759"/>
<organism evidence="3 4">
    <name type="scientific">Apolygus lucorum</name>
    <name type="common">Small green plant bug</name>
    <name type="synonym">Lygocoris lucorum</name>
    <dbReference type="NCBI Taxonomy" id="248454"/>
    <lineage>
        <taxon>Eukaryota</taxon>
        <taxon>Metazoa</taxon>
        <taxon>Ecdysozoa</taxon>
        <taxon>Arthropoda</taxon>
        <taxon>Hexapoda</taxon>
        <taxon>Insecta</taxon>
        <taxon>Pterygota</taxon>
        <taxon>Neoptera</taxon>
        <taxon>Paraneoptera</taxon>
        <taxon>Hemiptera</taxon>
        <taxon>Heteroptera</taxon>
        <taxon>Panheteroptera</taxon>
        <taxon>Cimicomorpha</taxon>
        <taxon>Miridae</taxon>
        <taxon>Mirini</taxon>
        <taxon>Apolygus</taxon>
    </lineage>
</organism>
<gene>
    <name evidence="3" type="ORF">GE061_017650</name>
</gene>
<reference evidence="3" key="1">
    <citation type="journal article" date="2021" name="Mol. Ecol. Resour.">
        <title>Apolygus lucorum genome provides insights into omnivorousness and mesophyll feeding.</title>
        <authorList>
            <person name="Liu Y."/>
            <person name="Liu H."/>
            <person name="Wang H."/>
            <person name="Huang T."/>
            <person name="Liu B."/>
            <person name="Yang B."/>
            <person name="Yin L."/>
            <person name="Li B."/>
            <person name="Zhang Y."/>
            <person name="Zhang S."/>
            <person name="Jiang F."/>
            <person name="Zhang X."/>
            <person name="Ren Y."/>
            <person name="Wang B."/>
            <person name="Wang S."/>
            <person name="Lu Y."/>
            <person name="Wu K."/>
            <person name="Fan W."/>
            <person name="Wang G."/>
        </authorList>
    </citation>
    <scope>NUCLEOTIDE SEQUENCE</scope>
    <source>
        <strain evidence="3">12Hb</strain>
    </source>
</reference>
<dbReference type="SUPFAM" id="SSF55166">
    <property type="entry name" value="Hedgehog/DD-peptidase"/>
    <property type="match status" value="1"/>
</dbReference>
<dbReference type="Gene3D" id="3.30.1380.10">
    <property type="match status" value="1"/>
</dbReference>
<dbReference type="InterPro" id="IPR009045">
    <property type="entry name" value="Zn_M74/Hedgehog-like"/>
</dbReference>
<evidence type="ECO:0000313" key="4">
    <source>
        <dbReference type="Proteomes" id="UP000466442"/>
    </source>
</evidence>
<evidence type="ECO:0000313" key="3">
    <source>
        <dbReference type="EMBL" id="KAF6206417.1"/>
    </source>
</evidence>
<dbReference type="InterPro" id="IPR000320">
    <property type="entry name" value="Hedgehog_signalling_dom"/>
</dbReference>
<evidence type="ECO:0000256" key="1">
    <source>
        <dbReference type="SAM" id="MobiDB-lite"/>
    </source>
</evidence>
<dbReference type="GO" id="GO:0007267">
    <property type="term" value="P:cell-cell signaling"/>
    <property type="evidence" value="ECO:0007669"/>
    <property type="project" value="InterPro"/>
</dbReference>
<comment type="caution">
    <text evidence="3">The sequence shown here is derived from an EMBL/GenBank/DDBJ whole genome shotgun (WGS) entry which is preliminary data.</text>
</comment>
<accession>A0A8S9XBM2</accession>
<dbReference type="EMBL" id="WIXP02000008">
    <property type="protein sequence ID" value="KAF6206417.1"/>
    <property type="molecule type" value="Genomic_DNA"/>
</dbReference>
<dbReference type="Proteomes" id="UP000466442">
    <property type="component" value="Unassembled WGS sequence"/>
</dbReference>